<feature type="compositionally biased region" description="Low complexity" evidence="1">
    <location>
        <begin position="38"/>
        <end position="47"/>
    </location>
</feature>
<evidence type="ECO:0000256" key="1">
    <source>
        <dbReference type="SAM" id="MobiDB-lite"/>
    </source>
</evidence>
<dbReference type="AlphaFoldDB" id="A0A1J7IP07"/>
<feature type="compositionally biased region" description="Pro residues" evidence="1">
    <location>
        <begin position="48"/>
        <end position="65"/>
    </location>
</feature>
<dbReference type="Proteomes" id="UP000182658">
    <property type="component" value="Unassembled WGS sequence"/>
</dbReference>
<accession>A0A1J7IP07</accession>
<sequence>MVPTPVKQKISLALDPRPLSASPWRLMPDEALSQMPWRSANPTAASPSPSPPRPPPPTRPPPPIPISTKSPDTAITEKFPEPELPPNVLAQLVASLQGGKDINNLKQALKSESTGFVMETQPSPPEAGLLLEHYPPPQSLQKINTPHSHHSSKNSAGHSYAFAVGRSHKASLTSTGSISSRRMTTEEKMSEVDEFFGLDGDDDGMPVVPTASVAGWSVAGEALVEGAQVDRHVGVSDN</sequence>
<organism evidence="2 3">
    <name type="scientific">Coniochaeta ligniaria NRRL 30616</name>
    <dbReference type="NCBI Taxonomy" id="1408157"/>
    <lineage>
        <taxon>Eukaryota</taxon>
        <taxon>Fungi</taxon>
        <taxon>Dikarya</taxon>
        <taxon>Ascomycota</taxon>
        <taxon>Pezizomycotina</taxon>
        <taxon>Sordariomycetes</taxon>
        <taxon>Sordariomycetidae</taxon>
        <taxon>Coniochaetales</taxon>
        <taxon>Coniochaetaceae</taxon>
        <taxon>Coniochaeta</taxon>
    </lineage>
</organism>
<protein>
    <submittedName>
        <fullName evidence="2">Uncharacterized protein</fullName>
    </submittedName>
</protein>
<gene>
    <name evidence="2" type="ORF">CONLIGDRAFT_399505</name>
</gene>
<name>A0A1J7IP07_9PEZI</name>
<dbReference type="OrthoDB" id="10590961at2759"/>
<dbReference type="EMBL" id="KV875098">
    <property type="protein sequence ID" value="OIW28923.1"/>
    <property type="molecule type" value="Genomic_DNA"/>
</dbReference>
<feature type="region of interest" description="Disordered" evidence="1">
    <location>
        <begin position="136"/>
        <end position="156"/>
    </location>
</feature>
<reference evidence="2 3" key="1">
    <citation type="submission" date="2016-10" db="EMBL/GenBank/DDBJ databases">
        <title>Draft genome sequence of Coniochaeta ligniaria NRRL30616, a lignocellulolytic fungus for bioabatement of inhibitors in plant biomass hydrolysates.</title>
        <authorList>
            <consortium name="DOE Joint Genome Institute"/>
            <person name="Jimenez D.J."/>
            <person name="Hector R.E."/>
            <person name="Riley R."/>
            <person name="Sun H."/>
            <person name="Grigoriev I.V."/>
            <person name="Van Elsas J.D."/>
            <person name="Nichols N.N."/>
        </authorList>
    </citation>
    <scope>NUCLEOTIDE SEQUENCE [LARGE SCALE GENOMIC DNA]</scope>
    <source>
        <strain evidence="2 3">NRRL 30616</strain>
    </source>
</reference>
<feature type="region of interest" description="Disordered" evidence="1">
    <location>
        <begin position="1"/>
        <end position="86"/>
    </location>
</feature>
<keyword evidence="3" id="KW-1185">Reference proteome</keyword>
<evidence type="ECO:0000313" key="2">
    <source>
        <dbReference type="EMBL" id="OIW28923.1"/>
    </source>
</evidence>
<proteinExistence type="predicted"/>
<dbReference type="InParanoid" id="A0A1J7IP07"/>
<evidence type="ECO:0000313" key="3">
    <source>
        <dbReference type="Proteomes" id="UP000182658"/>
    </source>
</evidence>